<evidence type="ECO:0000313" key="2">
    <source>
        <dbReference type="Proteomes" id="UP001162156"/>
    </source>
</evidence>
<gene>
    <name evidence="1" type="ORF">NQ314_018885</name>
</gene>
<dbReference type="InterPro" id="IPR038751">
    <property type="entry name" value="INTS8"/>
</dbReference>
<dbReference type="PANTHER" id="PTHR13350:SF1">
    <property type="entry name" value="INTEGRATOR COMPLEX SUBUNIT 8"/>
    <property type="match status" value="1"/>
</dbReference>
<keyword evidence="2" id="KW-1185">Reference proteome</keyword>
<accession>A0AAV8WPK3</accession>
<dbReference type="EMBL" id="JANEYF010005337">
    <property type="protein sequence ID" value="KAJ8928547.1"/>
    <property type="molecule type" value="Genomic_DNA"/>
</dbReference>
<dbReference type="AlphaFoldDB" id="A0AAV8WPK3"/>
<dbReference type="GO" id="GO:0032039">
    <property type="term" value="C:integrator complex"/>
    <property type="evidence" value="ECO:0007669"/>
    <property type="project" value="TreeGrafter"/>
</dbReference>
<comment type="caution">
    <text evidence="1">The sequence shown here is derived from an EMBL/GenBank/DDBJ whole genome shotgun (WGS) entry which is preliminary data.</text>
</comment>
<evidence type="ECO:0000313" key="1">
    <source>
        <dbReference type="EMBL" id="KAJ8928547.1"/>
    </source>
</evidence>
<dbReference type="PANTHER" id="PTHR13350">
    <property type="entry name" value="INTEGRATOR COMPLEX SUBUNIT 8"/>
    <property type="match status" value="1"/>
</dbReference>
<dbReference type="GO" id="GO:0034472">
    <property type="term" value="P:snRNA 3'-end processing"/>
    <property type="evidence" value="ECO:0007669"/>
    <property type="project" value="InterPro"/>
</dbReference>
<name>A0AAV8WPK3_9CUCU</name>
<organism evidence="1 2">
    <name type="scientific">Rhamnusium bicolor</name>
    <dbReference type="NCBI Taxonomy" id="1586634"/>
    <lineage>
        <taxon>Eukaryota</taxon>
        <taxon>Metazoa</taxon>
        <taxon>Ecdysozoa</taxon>
        <taxon>Arthropoda</taxon>
        <taxon>Hexapoda</taxon>
        <taxon>Insecta</taxon>
        <taxon>Pterygota</taxon>
        <taxon>Neoptera</taxon>
        <taxon>Endopterygota</taxon>
        <taxon>Coleoptera</taxon>
        <taxon>Polyphaga</taxon>
        <taxon>Cucujiformia</taxon>
        <taxon>Chrysomeloidea</taxon>
        <taxon>Cerambycidae</taxon>
        <taxon>Lepturinae</taxon>
        <taxon>Rhagiini</taxon>
        <taxon>Rhamnusium</taxon>
    </lineage>
</organism>
<sequence length="424" mass="49432">MFIDPTATELITKFYDVVAETLRIRPEAENGEIINVEPNGEKPKHPAKNIALKILSLKVAAFLKWNLVHIRNLPFKTQINLLQDLMYFTNEKKIVEIPNVELEDLHSANPQYLFSILLFHRWLLNTSMHRITSNWQLRIGINDMSTVDETIICSSENIKKTITFLTDALEWETIPDMLTFNCFKLPTESNDCIEFDWDKSQPISKNEFYAQINYDLGTFFFYQEEYDLAKKHFSKCLQCFVDMPEVNGFYDVDKRMLEVYIHACHGSQEMHKGNLLEQLNSSIVNQYMSITTILQQDNIYREIPLAHRLNLELDIQGALSSGAFTVARDLLFKIKALNIVRCVLDRKPLYHYSVFSVKSIEIFLWAFQITWKSFSQSDKQMLKSYLLELVLNDDIPDLLTKIQSTEEFSGLFDKADIHYLKGCE</sequence>
<proteinExistence type="predicted"/>
<protein>
    <submittedName>
        <fullName evidence="1">Uncharacterized protein</fullName>
    </submittedName>
</protein>
<dbReference type="GO" id="GO:0005694">
    <property type="term" value="C:chromosome"/>
    <property type="evidence" value="ECO:0007669"/>
    <property type="project" value="UniProtKB-SubCell"/>
</dbReference>
<reference evidence="1" key="1">
    <citation type="journal article" date="2023" name="Insect Mol. Biol.">
        <title>Genome sequencing provides insights into the evolution of gene families encoding plant cell wall-degrading enzymes in longhorned beetles.</title>
        <authorList>
            <person name="Shin N.R."/>
            <person name="Okamura Y."/>
            <person name="Kirsch R."/>
            <person name="Pauchet Y."/>
        </authorList>
    </citation>
    <scope>NUCLEOTIDE SEQUENCE</scope>
    <source>
        <strain evidence="1">RBIC_L_NR</strain>
    </source>
</reference>
<dbReference type="Proteomes" id="UP001162156">
    <property type="component" value="Unassembled WGS sequence"/>
</dbReference>